<feature type="compositionally biased region" description="Basic residues" evidence="1">
    <location>
        <begin position="106"/>
        <end position="121"/>
    </location>
</feature>
<evidence type="ECO:0000256" key="1">
    <source>
        <dbReference type="SAM" id="MobiDB-lite"/>
    </source>
</evidence>
<organism evidence="2 3">
    <name type="scientific">Symbiodinium necroappetens</name>
    <dbReference type="NCBI Taxonomy" id="1628268"/>
    <lineage>
        <taxon>Eukaryota</taxon>
        <taxon>Sar</taxon>
        <taxon>Alveolata</taxon>
        <taxon>Dinophyceae</taxon>
        <taxon>Suessiales</taxon>
        <taxon>Symbiodiniaceae</taxon>
        <taxon>Symbiodinium</taxon>
    </lineage>
</organism>
<dbReference type="GO" id="GO:0006334">
    <property type="term" value="P:nucleosome assembly"/>
    <property type="evidence" value="ECO:0007669"/>
    <property type="project" value="InterPro"/>
</dbReference>
<dbReference type="PRINTS" id="PR00624">
    <property type="entry name" value="HISTONEH5"/>
</dbReference>
<dbReference type="AlphaFoldDB" id="A0A812W676"/>
<feature type="compositionally biased region" description="Basic residues" evidence="1">
    <location>
        <begin position="50"/>
        <end position="60"/>
    </location>
</feature>
<gene>
    <name evidence="2" type="ORF">SNEC2469_LOCUS18691</name>
</gene>
<dbReference type="EMBL" id="CAJNJA010031644">
    <property type="protein sequence ID" value="CAE7659118.1"/>
    <property type="molecule type" value="Genomic_DNA"/>
</dbReference>
<accession>A0A812W676</accession>
<proteinExistence type="predicted"/>
<feature type="compositionally biased region" description="Basic and acidic residues" evidence="1">
    <location>
        <begin position="166"/>
        <end position="178"/>
    </location>
</feature>
<dbReference type="Proteomes" id="UP000601435">
    <property type="component" value="Unassembled WGS sequence"/>
</dbReference>
<protein>
    <submittedName>
        <fullName evidence="2">Uncharacterized protein</fullName>
    </submittedName>
</protein>
<reference evidence="2" key="1">
    <citation type="submission" date="2021-02" db="EMBL/GenBank/DDBJ databases">
        <authorList>
            <person name="Dougan E. K."/>
            <person name="Rhodes N."/>
            <person name="Thang M."/>
            <person name="Chan C."/>
        </authorList>
    </citation>
    <scope>NUCLEOTIDE SEQUENCE</scope>
</reference>
<feature type="compositionally biased region" description="Basic and acidic residues" evidence="1">
    <location>
        <begin position="189"/>
        <end position="199"/>
    </location>
</feature>
<comment type="caution">
    <text evidence="2">The sequence shown here is derived from an EMBL/GenBank/DDBJ whole genome shotgun (WGS) entry which is preliminary data.</text>
</comment>
<dbReference type="GO" id="GO:0030527">
    <property type="term" value="F:structural constituent of chromatin"/>
    <property type="evidence" value="ECO:0007669"/>
    <property type="project" value="InterPro"/>
</dbReference>
<evidence type="ECO:0000313" key="2">
    <source>
        <dbReference type="EMBL" id="CAE7659118.1"/>
    </source>
</evidence>
<keyword evidence="3" id="KW-1185">Reference proteome</keyword>
<feature type="compositionally biased region" description="Basic and acidic residues" evidence="1">
    <location>
        <begin position="20"/>
        <end position="39"/>
    </location>
</feature>
<feature type="compositionally biased region" description="Basic residues" evidence="1">
    <location>
        <begin position="152"/>
        <end position="165"/>
    </location>
</feature>
<dbReference type="GO" id="GO:0003677">
    <property type="term" value="F:DNA binding"/>
    <property type="evidence" value="ECO:0007669"/>
    <property type="project" value="InterPro"/>
</dbReference>
<feature type="region of interest" description="Disordered" evidence="1">
    <location>
        <begin position="1"/>
        <end position="199"/>
    </location>
</feature>
<dbReference type="GO" id="GO:0000786">
    <property type="term" value="C:nucleosome"/>
    <property type="evidence" value="ECO:0007669"/>
    <property type="project" value="InterPro"/>
</dbReference>
<sequence>DRKGPLVPVGCYTELPAPRDLGHDHEDAEKKLAEKEDQAGSKTGPGRGNGRGRGRGRGKRAAALDSPPSKRIKAAEAAEQLQEDQEAEESAKPQSPKPEKSAKPKQSPKKKSAKPKQSPKKKSAEPQSPEKKSAKPKQSPKPKKSAEPQSPKPKKSKPKQTLKPKKSAEPKQIPEPKKSTKSGQAVATKDSKDPEPDRPRVESNLLRIMKELPIATPASALHVGFHAKDFLQKSYTKYISADEKAKLPPEHQSEVKGIEVNLYCNKFYVKRVLVTSWDGMPEDLVCVTRL</sequence>
<evidence type="ECO:0000313" key="3">
    <source>
        <dbReference type="Proteomes" id="UP000601435"/>
    </source>
</evidence>
<name>A0A812W676_9DINO</name>
<feature type="non-terminal residue" evidence="2">
    <location>
        <position position="1"/>
    </location>
</feature>
<dbReference type="OrthoDB" id="441928at2759"/>
<feature type="compositionally biased region" description="Basic residues" evidence="1">
    <location>
        <begin position="134"/>
        <end position="143"/>
    </location>
</feature>
<feature type="compositionally biased region" description="Basic and acidic residues" evidence="1">
    <location>
        <begin position="122"/>
        <end position="133"/>
    </location>
</feature>
<dbReference type="InterPro" id="IPR005819">
    <property type="entry name" value="H1/H5"/>
</dbReference>